<evidence type="ECO:0000256" key="4">
    <source>
        <dbReference type="ARBA" id="ARBA00022729"/>
    </source>
</evidence>
<dbReference type="SUPFAM" id="SSF54452">
    <property type="entry name" value="MHC antigen-recognition domain"/>
    <property type="match status" value="1"/>
</dbReference>
<dbReference type="GO" id="GO:0042612">
    <property type="term" value="C:MHC class I protein complex"/>
    <property type="evidence" value="ECO:0007669"/>
    <property type="project" value="UniProtKB-KW"/>
</dbReference>
<evidence type="ECO:0000256" key="1">
    <source>
        <dbReference type="ARBA" id="ARBA00004479"/>
    </source>
</evidence>
<dbReference type="InterPro" id="IPR001039">
    <property type="entry name" value="MHC_I_a_a1/a2"/>
</dbReference>
<dbReference type="Gene3D" id="2.60.40.10">
    <property type="entry name" value="Immunoglobulins"/>
    <property type="match status" value="1"/>
</dbReference>
<dbReference type="InterPro" id="IPR011162">
    <property type="entry name" value="MHC_I/II-like_Ag-recog"/>
</dbReference>
<name>A0A091QR73_9AVES</name>
<keyword evidence="8" id="KW-1015">Disulfide bond</keyword>
<dbReference type="EMBL" id="KK801513">
    <property type="protein sequence ID" value="KFQ29111.1"/>
    <property type="molecule type" value="Genomic_DNA"/>
</dbReference>
<evidence type="ECO:0000256" key="6">
    <source>
        <dbReference type="ARBA" id="ARBA00022989"/>
    </source>
</evidence>
<comment type="subcellular location">
    <subcellularLocation>
        <location evidence="1">Membrane</location>
        <topology evidence="1">Single-pass type I membrane protein</topology>
    </subcellularLocation>
</comment>
<dbReference type="PANTHER" id="PTHR16675">
    <property type="entry name" value="MHC CLASS I-RELATED"/>
    <property type="match status" value="1"/>
</dbReference>
<dbReference type="InterPro" id="IPR003006">
    <property type="entry name" value="Ig/MHC_CS"/>
</dbReference>
<keyword evidence="2" id="KW-0490">MHC I</keyword>
<evidence type="ECO:0000313" key="14">
    <source>
        <dbReference type="Proteomes" id="UP000053369"/>
    </source>
</evidence>
<dbReference type="InterPro" id="IPR050208">
    <property type="entry name" value="MHC_class-I_related"/>
</dbReference>
<dbReference type="InterPro" id="IPR013783">
    <property type="entry name" value="Ig-like_fold"/>
</dbReference>
<keyword evidence="3" id="KW-0812">Transmembrane</keyword>
<dbReference type="GO" id="GO:0006955">
    <property type="term" value="P:immune response"/>
    <property type="evidence" value="ECO:0007669"/>
    <property type="project" value="TreeGrafter"/>
</dbReference>
<keyword evidence="5" id="KW-0391">Immunity</keyword>
<evidence type="ECO:0000259" key="12">
    <source>
        <dbReference type="Pfam" id="PF00129"/>
    </source>
</evidence>
<dbReference type="InterPro" id="IPR036179">
    <property type="entry name" value="Ig-like_dom_sf"/>
</dbReference>
<evidence type="ECO:0000256" key="11">
    <source>
        <dbReference type="SAM" id="MobiDB-lite"/>
    </source>
</evidence>
<dbReference type="PROSITE" id="PS00290">
    <property type="entry name" value="IG_MHC"/>
    <property type="match status" value="1"/>
</dbReference>
<feature type="non-terminal residue" evidence="13">
    <location>
        <position position="174"/>
    </location>
</feature>
<evidence type="ECO:0000256" key="5">
    <source>
        <dbReference type="ARBA" id="ARBA00022859"/>
    </source>
</evidence>
<evidence type="ECO:0000256" key="9">
    <source>
        <dbReference type="ARBA" id="ARBA00023180"/>
    </source>
</evidence>
<evidence type="ECO:0000256" key="3">
    <source>
        <dbReference type="ARBA" id="ARBA00022692"/>
    </source>
</evidence>
<dbReference type="SUPFAM" id="SSF48726">
    <property type="entry name" value="Immunoglobulin"/>
    <property type="match status" value="1"/>
</dbReference>
<dbReference type="InterPro" id="IPR011161">
    <property type="entry name" value="MHC_I-like_Ag-recog"/>
</dbReference>
<dbReference type="AlphaFoldDB" id="A0A091QR73"/>
<comment type="similarity">
    <text evidence="10">Belongs to the MHC class I family.</text>
</comment>
<dbReference type="GO" id="GO:0009897">
    <property type="term" value="C:external side of plasma membrane"/>
    <property type="evidence" value="ECO:0007669"/>
    <property type="project" value="TreeGrafter"/>
</dbReference>
<dbReference type="Pfam" id="PF00129">
    <property type="entry name" value="MHC_I"/>
    <property type="match status" value="1"/>
</dbReference>
<gene>
    <name evidence="13" type="ORF">N332_13702</name>
</gene>
<feature type="non-terminal residue" evidence="13">
    <location>
        <position position="1"/>
    </location>
</feature>
<evidence type="ECO:0000313" key="13">
    <source>
        <dbReference type="EMBL" id="KFQ29111.1"/>
    </source>
</evidence>
<keyword evidence="6" id="KW-1133">Transmembrane helix</keyword>
<dbReference type="GO" id="GO:0005615">
    <property type="term" value="C:extracellular space"/>
    <property type="evidence" value="ECO:0007669"/>
    <property type="project" value="TreeGrafter"/>
</dbReference>
<evidence type="ECO:0000256" key="7">
    <source>
        <dbReference type="ARBA" id="ARBA00023136"/>
    </source>
</evidence>
<feature type="compositionally biased region" description="Polar residues" evidence="11">
    <location>
        <begin position="121"/>
        <end position="133"/>
    </location>
</feature>
<dbReference type="Proteomes" id="UP000053369">
    <property type="component" value="Unassembled WGS sequence"/>
</dbReference>
<feature type="domain" description="MHC class I-like antigen recognition-like" evidence="12">
    <location>
        <begin position="3"/>
        <end position="88"/>
    </location>
</feature>
<accession>A0A091QR73</accession>
<organism evidence="13 14">
    <name type="scientific">Mesitornis unicolor</name>
    <name type="common">brown roatelo</name>
    <dbReference type="NCBI Taxonomy" id="54374"/>
    <lineage>
        <taxon>Eukaryota</taxon>
        <taxon>Metazoa</taxon>
        <taxon>Chordata</taxon>
        <taxon>Craniata</taxon>
        <taxon>Vertebrata</taxon>
        <taxon>Euteleostomi</taxon>
        <taxon>Archelosauria</taxon>
        <taxon>Archosauria</taxon>
        <taxon>Dinosauria</taxon>
        <taxon>Saurischia</taxon>
        <taxon>Theropoda</taxon>
        <taxon>Coelurosauria</taxon>
        <taxon>Aves</taxon>
        <taxon>Neognathae</taxon>
        <taxon>Neoaves</taxon>
        <taxon>Columbimorphae</taxon>
        <taxon>Mesitornithiformes</taxon>
        <taxon>Mesitornithidae</taxon>
        <taxon>Mesitornis</taxon>
    </lineage>
</organism>
<protein>
    <submittedName>
        <fullName evidence="13">Class I histocompatibility antigen, F10 alpha chain</fullName>
    </submittedName>
</protein>
<evidence type="ECO:0000256" key="10">
    <source>
        <dbReference type="RuleBase" id="RU004439"/>
    </source>
</evidence>
<evidence type="ECO:0000256" key="8">
    <source>
        <dbReference type="ARBA" id="ARBA00023157"/>
    </source>
</evidence>
<proteinExistence type="inferred from homology"/>
<dbReference type="Gene3D" id="3.30.500.10">
    <property type="entry name" value="MHC class I-like antigen recognition-like"/>
    <property type="match status" value="1"/>
</dbReference>
<evidence type="ECO:0000256" key="2">
    <source>
        <dbReference type="ARBA" id="ARBA00022451"/>
    </source>
</evidence>
<keyword evidence="9" id="KW-0325">Glycoprotein</keyword>
<dbReference type="PANTHER" id="PTHR16675:SF242">
    <property type="entry name" value="MAJOR HISTOCOMPATIBILITY COMPLEX CLASS I-RELATED GENE PROTEIN"/>
    <property type="match status" value="1"/>
</dbReference>
<keyword evidence="4" id="KW-0732">Signal</keyword>
<dbReference type="InterPro" id="IPR037055">
    <property type="entry name" value="MHC_I-like_Ag-recog_sf"/>
</dbReference>
<sequence>GAQMWQYMVGCDLLEDGSTRGFYQHAYDGRDFIALDKDTMTFTAVDTVAQITKKEWEEGPEAESQKYCLENSCIERLRKYLSYGRAVLERKGEGKTGTLGTGCCGTVCRPSLPPPPQSAPRDQQTEWGSIAPNSDGTFYTWASIEARPEEKDKYRCRVDHVSLREPSLFAWGEP</sequence>
<feature type="region of interest" description="Disordered" evidence="11">
    <location>
        <begin position="112"/>
        <end position="133"/>
    </location>
</feature>
<dbReference type="GO" id="GO:0002474">
    <property type="term" value="P:antigen processing and presentation of peptide antigen via MHC class I"/>
    <property type="evidence" value="ECO:0007669"/>
    <property type="project" value="UniProtKB-KW"/>
</dbReference>
<keyword evidence="14" id="KW-1185">Reference proteome</keyword>
<dbReference type="PRINTS" id="PR01638">
    <property type="entry name" value="MHCCLASSI"/>
</dbReference>
<reference evidence="13 14" key="1">
    <citation type="submission" date="2014-04" db="EMBL/GenBank/DDBJ databases">
        <title>Genome evolution of avian class.</title>
        <authorList>
            <person name="Zhang G."/>
            <person name="Li C."/>
        </authorList>
    </citation>
    <scope>NUCLEOTIDE SEQUENCE [LARGE SCALE GENOMIC DNA]</scope>
    <source>
        <strain evidence="13">BGI_N332</strain>
    </source>
</reference>
<keyword evidence="7" id="KW-0472">Membrane</keyword>